<dbReference type="OrthoDB" id="6474234at2"/>
<comment type="caution">
    <text evidence="2">The sequence shown here is derived from an EMBL/GenBank/DDBJ whole genome shotgun (WGS) entry which is preliminary data.</text>
</comment>
<keyword evidence="1" id="KW-0732">Signal</keyword>
<proteinExistence type="predicted"/>
<dbReference type="RefSeq" id="WP_136863178.1">
    <property type="nucleotide sequence ID" value="NZ_SWCJ01000005.1"/>
</dbReference>
<dbReference type="EMBL" id="SWCJ01000005">
    <property type="protein sequence ID" value="TKB55421.1"/>
    <property type="molecule type" value="Genomic_DNA"/>
</dbReference>
<dbReference type="Proteomes" id="UP000305675">
    <property type="component" value="Unassembled WGS sequence"/>
</dbReference>
<feature type="signal peptide" evidence="1">
    <location>
        <begin position="1"/>
        <end position="20"/>
    </location>
</feature>
<dbReference type="AlphaFoldDB" id="A0A4U1BQY2"/>
<evidence type="ECO:0008006" key="4">
    <source>
        <dbReference type="Google" id="ProtNLM"/>
    </source>
</evidence>
<reference evidence="2 3" key="1">
    <citation type="submission" date="2019-04" db="EMBL/GenBank/DDBJ databases">
        <authorList>
            <person name="Hwang J.C."/>
        </authorList>
    </citation>
    <scope>NUCLEOTIDE SEQUENCE [LARGE SCALE GENOMIC DNA]</scope>
    <source>
        <strain evidence="2 3">IMCC35002</strain>
    </source>
</reference>
<keyword evidence="3" id="KW-1185">Reference proteome</keyword>
<accession>A0A4U1BQY2</accession>
<gene>
    <name evidence="2" type="ORF">FCL42_09520</name>
</gene>
<sequence>MKINSIALASLLAMSASTQAGMLAVEAGVMDWGSNAEQHFGEGKSENSFVKIKGATGNAFGDIYAHLQLEDIEDSEMIGSEINLIGQINIGDSDWNWYGQVFNKQKPVWSETNTLLGISWDKSFDNGLYAQVAFGGHVVTADYKHFDSDFKGGFNGGYNYLALIKPFELWGQSFTAIWWQEHYFGRDDLYLELSGDGSDFGFNGSAILQWHLGEQLSANLTYKYADNNLGKQGFHDGLFYALQYNF</sequence>
<feature type="chain" id="PRO_5020188929" description="Nucleoside-specific channel-forming protein, Tsx" evidence="1">
    <location>
        <begin position="21"/>
        <end position="246"/>
    </location>
</feature>
<protein>
    <recommendedName>
        <fullName evidence="4">Nucleoside-specific channel-forming protein, Tsx</fullName>
    </recommendedName>
</protein>
<organism evidence="2 3">
    <name type="scientific">Ferrimonas aestuarii</name>
    <dbReference type="NCBI Taxonomy" id="2569539"/>
    <lineage>
        <taxon>Bacteria</taxon>
        <taxon>Pseudomonadati</taxon>
        <taxon>Pseudomonadota</taxon>
        <taxon>Gammaproteobacteria</taxon>
        <taxon>Alteromonadales</taxon>
        <taxon>Ferrimonadaceae</taxon>
        <taxon>Ferrimonas</taxon>
    </lineage>
</organism>
<evidence type="ECO:0000313" key="3">
    <source>
        <dbReference type="Proteomes" id="UP000305675"/>
    </source>
</evidence>
<evidence type="ECO:0000313" key="2">
    <source>
        <dbReference type="EMBL" id="TKB55421.1"/>
    </source>
</evidence>
<evidence type="ECO:0000256" key="1">
    <source>
        <dbReference type="SAM" id="SignalP"/>
    </source>
</evidence>
<name>A0A4U1BQY2_9GAMM</name>